<name>A0ABU9H4T7_9GAMM</name>
<evidence type="ECO:0008006" key="3">
    <source>
        <dbReference type="Google" id="ProtNLM"/>
    </source>
</evidence>
<sequence>MQNIFITVITASLVLLTGCTNGEIKMTSFKKFKPADDKGHPFHSVFFNLEGNNKQEYCEISFPGKILENKAEIDGPGINNLMIGCSFDGYKNVGMPITSEYFNTTLKFIGGNKATLNFHGELVADHGVSYEARTVGPVEFEYSL</sequence>
<proteinExistence type="predicted"/>
<evidence type="ECO:0000313" key="2">
    <source>
        <dbReference type="Proteomes" id="UP001371391"/>
    </source>
</evidence>
<organism evidence="1 2">
    <name type="scientific">Pseudoalteromonas issachenkonii</name>
    <dbReference type="NCBI Taxonomy" id="152297"/>
    <lineage>
        <taxon>Bacteria</taxon>
        <taxon>Pseudomonadati</taxon>
        <taxon>Pseudomonadota</taxon>
        <taxon>Gammaproteobacteria</taxon>
        <taxon>Alteromonadales</taxon>
        <taxon>Pseudoalteromonadaceae</taxon>
        <taxon>Pseudoalteromonas</taxon>
    </lineage>
</organism>
<comment type="caution">
    <text evidence="1">The sequence shown here is derived from an EMBL/GenBank/DDBJ whole genome shotgun (WGS) entry which is preliminary data.</text>
</comment>
<gene>
    <name evidence="1" type="ORF">V6257_17335</name>
</gene>
<dbReference type="EMBL" id="JBAKAW010000017">
    <property type="protein sequence ID" value="MEL0656788.1"/>
    <property type="molecule type" value="Genomic_DNA"/>
</dbReference>
<accession>A0ABU9H4T7</accession>
<dbReference type="RefSeq" id="WP_055014869.1">
    <property type="nucleotide sequence ID" value="NZ_JBAKAW010000017.1"/>
</dbReference>
<protein>
    <recommendedName>
        <fullName evidence="3">Lipoprotein</fullName>
    </recommendedName>
</protein>
<reference evidence="1 2" key="1">
    <citation type="submission" date="2024-02" db="EMBL/GenBank/DDBJ databases">
        <title>Bacteria isolated from the canopy kelp, Nereocystis luetkeana.</title>
        <authorList>
            <person name="Pfister C.A."/>
            <person name="Younker I.T."/>
            <person name="Light S.H."/>
        </authorList>
    </citation>
    <scope>NUCLEOTIDE SEQUENCE [LARGE SCALE GENOMIC DNA]</scope>
    <source>
        <strain evidence="1 2">TI.1.03</strain>
    </source>
</reference>
<evidence type="ECO:0000313" key="1">
    <source>
        <dbReference type="EMBL" id="MEL0656788.1"/>
    </source>
</evidence>
<keyword evidence="2" id="KW-1185">Reference proteome</keyword>
<dbReference type="Proteomes" id="UP001371391">
    <property type="component" value="Unassembled WGS sequence"/>
</dbReference>